<dbReference type="AlphaFoldDB" id="A0A1J3EYK8"/>
<keyword evidence="2 4" id="KW-1133">Transmembrane helix</keyword>
<dbReference type="PANTHER" id="PTHR31218">
    <property type="entry name" value="WAT1-RELATED PROTEIN"/>
    <property type="match status" value="1"/>
</dbReference>
<dbReference type="InterPro" id="IPR030184">
    <property type="entry name" value="WAT1-related"/>
</dbReference>
<dbReference type="GO" id="GO:0022857">
    <property type="term" value="F:transmembrane transporter activity"/>
    <property type="evidence" value="ECO:0007669"/>
    <property type="project" value="InterPro"/>
</dbReference>
<keyword evidence="1 4" id="KW-0812">Transmembrane</keyword>
<feature type="transmembrane region" description="Helical" evidence="4">
    <location>
        <begin position="41"/>
        <end position="60"/>
    </location>
</feature>
<accession>A0A1J3EYK8</accession>
<organism evidence="5">
    <name type="scientific">Noccaea caerulescens</name>
    <name type="common">Alpine penny-cress</name>
    <name type="synonym">Thlaspi caerulescens</name>
    <dbReference type="NCBI Taxonomy" id="107243"/>
    <lineage>
        <taxon>Eukaryota</taxon>
        <taxon>Viridiplantae</taxon>
        <taxon>Streptophyta</taxon>
        <taxon>Embryophyta</taxon>
        <taxon>Tracheophyta</taxon>
        <taxon>Spermatophyta</taxon>
        <taxon>Magnoliopsida</taxon>
        <taxon>eudicotyledons</taxon>
        <taxon>Gunneridae</taxon>
        <taxon>Pentapetalae</taxon>
        <taxon>rosids</taxon>
        <taxon>malvids</taxon>
        <taxon>Brassicales</taxon>
        <taxon>Brassicaceae</taxon>
        <taxon>Coluteocarpeae</taxon>
        <taxon>Noccaea</taxon>
    </lineage>
</organism>
<dbReference type="EMBL" id="GEVK01018548">
    <property type="protein sequence ID" value="JAU34284.1"/>
    <property type="molecule type" value="Transcribed_RNA"/>
</dbReference>
<protein>
    <submittedName>
        <fullName evidence="5">WAT1-related protein</fullName>
    </submittedName>
</protein>
<dbReference type="GO" id="GO:0016020">
    <property type="term" value="C:membrane"/>
    <property type="evidence" value="ECO:0007669"/>
    <property type="project" value="InterPro"/>
</dbReference>
<evidence type="ECO:0000256" key="1">
    <source>
        <dbReference type="ARBA" id="ARBA00022692"/>
    </source>
</evidence>
<name>A0A1J3EYK8_NOCCA</name>
<feature type="transmembrane region" description="Helical" evidence="4">
    <location>
        <begin position="72"/>
        <end position="91"/>
    </location>
</feature>
<gene>
    <name evidence="5" type="ORF">LC_TR2270_c1_g1_i1_g.7282</name>
</gene>
<reference evidence="5" key="1">
    <citation type="submission" date="2016-07" db="EMBL/GenBank/DDBJ databases">
        <title>De novo transcriptome assembly of four accessions of the metal hyperaccumulator plant Noccaea caerulescens.</title>
        <authorList>
            <person name="Blande D."/>
            <person name="Halimaa P."/>
            <person name="Tervahauta A.I."/>
            <person name="Aarts M.G."/>
            <person name="Karenlampi S.O."/>
        </authorList>
    </citation>
    <scope>NUCLEOTIDE SEQUENCE</scope>
</reference>
<evidence type="ECO:0000256" key="4">
    <source>
        <dbReference type="SAM" id="Phobius"/>
    </source>
</evidence>
<evidence type="ECO:0000313" key="5">
    <source>
        <dbReference type="EMBL" id="JAU34284.1"/>
    </source>
</evidence>
<proteinExistence type="predicted"/>
<feature type="transmembrane region" description="Helical" evidence="4">
    <location>
        <begin position="12"/>
        <end position="29"/>
    </location>
</feature>
<evidence type="ECO:0000256" key="3">
    <source>
        <dbReference type="ARBA" id="ARBA00023136"/>
    </source>
</evidence>
<evidence type="ECO:0000256" key="2">
    <source>
        <dbReference type="ARBA" id="ARBA00022989"/>
    </source>
</evidence>
<sequence length="98" mass="11204">MEMKVRKDEFVPFVAMVIMEACTIALTIMTKTALTGGMSPFVFVVYTNAFGSILLLPFSFFFHKNDRTEESIFSWSLLVRVFFLGFTGWVHHLSVLVI</sequence>
<keyword evidence="3 4" id="KW-0472">Membrane</keyword>